<dbReference type="AlphaFoldDB" id="A0A7L4LC67"/>
<keyword evidence="6" id="KW-1185">Reference proteome</keyword>
<comment type="cofactor">
    <cofactor evidence="1">
        <name>FAD</name>
        <dbReference type="ChEBI" id="CHEBI:57692"/>
    </cofactor>
</comment>
<organism evidence="5 6">
    <name type="scientific">Callaeas wilsoni</name>
    <name type="common">North Island kokako</name>
    <dbReference type="NCBI Taxonomy" id="1347786"/>
    <lineage>
        <taxon>Eukaryota</taxon>
        <taxon>Metazoa</taxon>
        <taxon>Chordata</taxon>
        <taxon>Craniata</taxon>
        <taxon>Vertebrata</taxon>
        <taxon>Euteleostomi</taxon>
        <taxon>Archelosauria</taxon>
        <taxon>Archosauria</taxon>
        <taxon>Dinosauria</taxon>
        <taxon>Saurischia</taxon>
        <taxon>Theropoda</taxon>
        <taxon>Coelurosauria</taxon>
        <taxon>Aves</taxon>
        <taxon>Neognathae</taxon>
        <taxon>Neoaves</taxon>
        <taxon>Telluraves</taxon>
        <taxon>Australaves</taxon>
        <taxon>Passeriformes</taxon>
        <taxon>Corvoidea</taxon>
        <taxon>Callaeidae</taxon>
        <taxon>Callaeas</taxon>
    </lineage>
</organism>
<dbReference type="InterPro" id="IPR050260">
    <property type="entry name" value="FAD-bd_OxRdtase"/>
</dbReference>
<evidence type="ECO:0000313" key="6">
    <source>
        <dbReference type="Proteomes" id="UP000576729"/>
    </source>
</evidence>
<protein>
    <submittedName>
        <fullName evidence="5">PYRD1 protein</fullName>
    </submittedName>
</protein>
<gene>
    <name evidence="5" type="primary">Pyroxd1</name>
    <name evidence="5" type="ORF">CALWIL_R14348</name>
</gene>
<dbReference type="SUPFAM" id="SSF51905">
    <property type="entry name" value="FAD/NAD(P)-binding domain"/>
    <property type="match status" value="1"/>
</dbReference>
<evidence type="ECO:0000313" key="5">
    <source>
        <dbReference type="EMBL" id="NXY62856.1"/>
    </source>
</evidence>
<name>A0A7L4LC67_9CORV</name>
<dbReference type="Pfam" id="PF07992">
    <property type="entry name" value="Pyr_redox_2"/>
    <property type="match status" value="1"/>
</dbReference>
<keyword evidence="3" id="KW-0274">FAD</keyword>
<accession>A0A7L4LC67</accession>
<feature type="non-terminal residue" evidence="5">
    <location>
        <position position="1"/>
    </location>
</feature>
<dbReference type="PANTHER" id="PTHR43429:SF2">
    <property type="entry name" value="PYRIDINE NUCLEOTIDE-DISULFIDE OXIDOREDUCTASE DOMAIN-CONTAINING PROTEIN 1"/>
    <property type="match status" value="1"/>
</dbReference>
<evidence type="ECO:0000256" key="1">
    <source>
        <dbReference type="ARBA" id="ARBA00001974"/>
    </source>
</evidence>
<dbReference type="Proteomes" id="UP000576729">
    <property type="component" value="Unassembled WGS sequence"/>
</dbReference>
<dbReference type="Gene3D" id="3.50.50.60">
    <property type="entry name" value="FAD/NAD(P)-binding domain"/>
    <property type="match status" value="2"/>
</dbReference>
<keyword evidence="2" id="KW-0285">Flavoprotein</keyword>
<reference evidence="5 6" key="1">
    <citation type="submission" date="2019-09" db="EMBL/GenBank/DDBJ databases">
        <title>Bird 10,000 Genomes (B10K) Project - Family phase.</title>
        <authorList>
            <person name="Zhang G."/>
        </authorList>
    </citation>
    <scope>NUCLEOTIDE SEQUENCE [LARGE SCALE GENOMIC DNA]</scope>
    <source>
        <strain evidence="5">B10K-OTA-212792</strain>
        <tissue evidence="5">Blood</tissue>
    </source>
</reference>
<dbReference type="EMBL" id="VWPU01015995">
    <property type="protein sequence ID" value="NXY62856.1"/>
    <property type="molecule type" value="Genomic_DNA"/>
</dbReference>
<proteinExistence type="predicted"/>
<comment type="caution">
    <text evidence="5">The sequence shown here is derived from an EMBL/GenBank/DDBJ whole genome shotgun (WGS) entry which is preliminary data.</text>
</comment>
<evidence type="ECO:0000256" key="3">
    <source>
        <dbReference type="ARBA" id="ARBA00022827"/>
    </source>
</evidence>
<sequence length="335" mass="36708">PGGAMAMALARCRFASVGGGIAGVTCAEKLAAEFPSEDIFLMTASPVIKAVTNFKQVSKTLEEFDVEEQPSSLLEKQYPNIRVIQSGVKQLKSNEHKIYTEDGKEYIYEKLCLCAGAKPKLIVEGNPYVLGIRDTDSAQAFQKNLAQAERIVVVGNGGIALELVYEIQGCEVIWAIKDKAIGNTFFDAGAAEFLIPKLTAESQETPIECKRTKYTVEGSEEKGRPTAASDKLGSALGPDWHEGLHLKGTKEFSHKVHIEILCEVKKIHLQQEFIQLQRTSLTFPKGEKNTEPDKVLWPVYVELTNGKIYGCNFIVSATGVVPNVEPFLDGNNVSI</sequence>
<dbReference type="InterPro" id="IPR023753">
    <property type="entry name" value="FAD/NAD-binding_dom"/>
</dbReference>
<dbReference type="InterPro" id="IPR036188">
    <property type="entry name" value="FAD/NAD-bd_sf"/>
</dbReference>
<feature type="domain" description="FAD/NAD(P)-binding" evidence="4">
    <location>
        <begin position="17"/>
        <end position="199"/>
    </location>
</feature>
<dbReference type="GO" id="GO:0016491">
    <property type="term" value="F:oxidoreductase activity"/>
    <property type="evidence" value="ECO:0007669"/>
    <property type="project" value="InterPro"/>
</dbReference>
<dbReference type="PANTHER" id="PTHR43429">
    <property type="entry name" value="PYRIDINE NUCLEOTIDE-DISULFIDE OXIDOREDUCTASE DOMAIN-CONTAINING"/>
    <property type="match status" value="1"/>
</dbReference>
<evidence type="ECO:0000259" key="4">
    <source>
        <dbReference type="Pfam" id="PF07992"/>
    </source>
</evidence>
<feature type="non-terminal residue" evidence="5">
    <location>
        <position position="335"/>
    </location>
</feature>
<evidence type="ECO:0000256" key="2">
    <source>
        <dbReference type="ARBA" id="ARBA00022630"/>
    </source>
</evidence>